<organism evidence="2 3">
    <name type="scientific">Cristinia sonorae</name>
    <dbReference type="NCBI Taxonomy" id="1940300"/>
    <lineage>
        <taxon>Eukaryota</taxon>
        <taxon>Fungi</taxon>
        <taxon>Dikarya</taxon>
        <taxon>Basidiomycota</taxon>
        <taxon>Agaricomycotina</taxon>
        <taxon>Agaricomycetes</taxon>
        <taxon>Agaricomycetidae</taxon>
        <taxon>Agaricales</taxon>
        <taxon>Pleurotineae</taxon>
        <taxon>Stephanosporaceae</taxon>
        <taxon>Cristinia</taxon>
    </lineage>
</organism>
<keyword evidence="3" id="KW-1185">Reference proteome</keyword>
<feature type="region of interest" description="Disordered" evidence="1">
    <location>
        <begin position="1"/>
        <end position="43"/>
    </location>
</feature>
<reference evidence="2" key="1">
    <citation type="journal article" date="2021" name="New Phytol.">
        <title>Evolutionary innovations through gain and loss of genes in the ectomycorrhizal Boletales.</title>
        <authorList>
            <person name="Wu G."/>
            <person name="Miyauchi S."/>
            <person name="Morin E."/>
            <person name="Kuo A."/>
            <person name="Drula E."/>
            <person name="Varga T."/>
            <person name="Kohler A."/>
            <person name="Feng B."/>
            <person name="Cao Y."/>
            <person name="Lipzen A."/>
            <person name="Daum C."/>
            <person name="Hundley H."/>
            <person name="Pangilinan J."/>
            <person name="Johnson J."/>
            <person name="Barry K."/>
            <person name="LaButti K."/>
            <person name="Ng V."/>
            <person name="Ahrendt S."/>
            <person name="Min B."/>
            <person name="Choi I.G."/>
            <person name="Park H."/>
            <person name="Plett J.M."/>
            <person name="Magnuson J."/>
            <person name="Spatafora J.W."/>
            <person name="Nagy L.G."/>
            <person name="Henrissat B."/>
            <person name="Grigoriev I.V."/>
            <person name="Yang Z.L."/>
            <person name="Xu J."/>
            <person name="Martin F.M."/>
        </authorList>
    </citation>
    <scope>NUCLEOTIDE SEQUENCE</scope>
    <source>
        <strain evidence="2">KKN 215</strain>
    </source>
</reference>
<dbReference type="Proteomes" id="UP000813824">
    <property type="component" value="Unassembled WGS sequence"/>
</dbReference>
<comment type="caution">
    <text evidence="2">The sequence shown here is derived from an EMBL/GenBank/DDBJ whole genome shotgun (WGS) entry which is preliminary data.</text>
</comment>
<gene>
    <name evidence="2" type="ORF">BXZ70DRAFT_1013035</name>
</gene>
<feature type="compositionally biased region" description="Low complexity" evidence="1">
    <location>
        <begin position="32"/>
        <end position="43"/>
    </location>
</feature>
<feature type="compositionally biased region" description="Polar residues" evidence="1">
    <location>
        <begin position="17"/>
        <end position="27"/>
    </location>
</feature>
<feature type="compositionally biased region" description="Acidic residues" evidence="1">
    <location>
        <begin position="225"/>
        <end position="242"/>
    </location>
</feature>
<feature type="compositionally biased region" description="Basic and acidic residues" evidence="1">
    <location>
        <begin position="1"/>
        <end position="16"/>
    </location>
</feature>
<proteinExistence type="predicted"/>
<accession>A0A8K0XK87</accession>
<dbReference type="EMBL" id="JAEVFJ010000066">
    <property type="protein sequence ID" value="KAH8077096.1"/>
    <property type="molecule type" value="Genomic_DNA"/>
</dbReference>
<evidence type="ECO:0000313" key="3">
    <source>
        <dbReference type="Proteomes" id="UP000813824"/>
    </source>
</evidence>
<name>A0A8K0XK87_9AGAR</name>
<feature type="region of interest" description="Disordered" evidence="1">
    <location>
        <begin position="222"/>
        <end position="252"/>
    </location>
</feature>
<evidence type="ECO:0000256" key="1">
    <source>
        <dbReference type="SAM" id="MobiDB-lite"/>
    </source>
</evidence>
<sequence length="598" mass="67649">MADGRAEHIRRGREQTQTHNISRNTPIVATRPSPDLPSLASPSILYDTRDMETPDFPPMLVNPNGSPVVPRLAPMHRHQLPVPGYSRDGENQLHFAPLPDSLENSPARGAPSQRNLQVQLLSPVRPLSTSPQCVQPIPTGFSAPAGITLPESVSPGFMKLPRAQSPLAPLAHCYSVEELKGIRDYGFLNPDPIDALLGIPPPSPVLHRVFTRQAPTSIFTTYEGFESDETDSSDSSVDEDGPESPTSSGQGIVESWMRHHGTLRSDLLLPMLNERLVSLKHASHVDIIARVQRAMAEFTQDECTSPEFRKRRISRHVIRLERLLPHLFQPGSPAEVADWHDSLAQDILRRTERHRLALYCFIQIPAAFWNTHVASIEDVALANEAEFVFPSVLKFGAGPDLNLMSDTPDGLELQRFKTLLRRSFHDLFDVPGAPHRVEVRKAAERLFGVLDVVKQRVDWHRVAELIRRNQFHEDAEYWYYRQLFGDVKRDESLDIKAFSSITVRERPKRGPLTFPTNPHSMVPYLPSTVEIHEYLNRMDFLAGAFNRLYVERMERSRPDKVAVPCLILANRARVAYVRCVRRIKAEYSGNAEFLEEVM</sequence>
<evidence type="ECO:0000313" key="2">
    <source>
        <dbReference type="EMBL" id="KAH8077096.1"/>
    </source>
</evidence>
<protein>
    <submittedName>
        <fullName evidence="2">Uncharacterized protein</fullName>
    </submittedName>
</protein>
<feature type="region of interest" description="Disordered" evidence="1">
    <location>
        <begin position="81"/>
        <end position="111"/>
    </location>
</feature>
<dbReference type="AlphaFoldDB" id="A0A8K0XK87"/>